<feature type="chain" id="PRO_5047485624" description="WG repeat-containing protein" evidence="1">
    <location>
        <begin position="19"/>
        <end position="497"/>
    </location>
</feature>
<keyword evidence="1" id="KW-0732">Signal</keyword>
<comment type="caution">
    <text evidence="2">The sequence shown here is derived from an EMBL/GenBank/DDBJ whole genome shotgun (WGS) entry which is preliminary data.</text>
</comment>
<protein>
    <recommendedName>
        <fullName evidence="4">WG repeat-containing protein</fullName>
    </recommendedName>
</protein>
<keyword evidence="3" id="KW-1185">Reference proteome</keyword>
<organism evidence="2 3">
    <name type="scientific">Nonlabens mediterrranea</name>
    <dbReference type="NCBI Taxonomy" id="1419947"/>
    <lineage>
        <taxon>Bacteria</taxon>
        <taxon>Pseudomonadati</taxon>
        <taxon>Bacteroidota</taxon>
        <taxon>Flavobacteriia</taxon>
        <taxon>Flavobacteriales</taxon>
        <taxon>Flavobacteriaceae</taxon>
        <taxon>Nonlabens</taxon>
    </lineage>
</organism>
<evidence type="ECO:0000313" key="3">
    <source>
        <dbReference type="Proteomes" id="UP001194729"/>
    </source>
</evidence>
<reference evidence="2 3" key="1">
    <citation type="submission" date="2020-11" db="EMBL/GenBank/DDBJ databases">
        <title>P. mediterranea TC4 genome.</title>
        <authorList>
            <person name="Molmeret M."/>
        </authorList>
    </citation>
    <scope>NUCLEOTIDE SEQUENCE [LARGE SCALE GENOMIC DNA]</scope>
    <source>
        <strain evidence="2 3">TC4</strain>
    </source>
</reference>
<accession>A0ABS0A3L3</accession>
<evidence type="ECO:0008006" key="4">
    <source>
        <dbReference type="Google" id="ProtNLM"/>
    </source>
</evidence>
<dbReference type="Proteomes" id="UP001194729">
    <property type="component" value="Unassembled WGS sequence"/>
</dbReference>
<gene>
    <name evidence="2" type="ORF">FNJ87_06305</name>
</gene>
<evidence type="ECO:0000256" key="1">
    <source>
        <dbReference type="SAM" id="SignalP"/>
    </source>
</evidence>
<dbReference type="EMBL" id="JADKYU010000322">
    <property type="protein sequence ID" value="MBF4983962.1"/>
    <property type="molecule type" value="Genomic_DNA"/>
</dbReference>
<evidence type="ECO:0000313" key="2">
    <source>
        <dbReference type="EMBL" id="MBF4983962.1"/>
    </source>
</evidence>
<proteinExistence type="predicted"/>
<feature type="signal peptide" evidence="1">
    <location>
        <begin position="1"/>
        <end position="18"/>
    </location>
</feature>
<name>A0ABS0A3L3_9FLAO</name>
<sequence>MKLFVLLITLLCSVFVSGQNVVDIEADYLDFIDSDFYIYQEKDENHFNIYEVTFKNSEALLEFSELIHKDSINYHELINVRNNNNSLQSFTKKEEINGEHFYEDDIGLIAFKISNHFAAHMLIDIENSPEVLIEKANEIEIIPLRFNNSLTVFYIPELDNEYLEADTGIIYKIDDSIFFNHKKLDLLQNSNLFIGKKYIIDNRWYSLIENYIDLSETDEVAFVFEEYGVKLDSLNSKFDYSYFVVGFKDSKLKVYNSWLEDITPFSFRDISIYNDYSLQIIQNNKVEFLYITGEMDSQPIEVRQYYCGLARNIYDTEISQVNSNLVLSYYHEFENLKFQSQENLTFEQLDSVYVNKEFRQILDLNHIQNNPNFPNQKLTQYTYFKENQNSFIISKSNRNTYLVTPFGLEYELNDDLYEINHHLVINYKDQVEYIELFYTKAGDVIFTGENNLEGYLGINDKPKYKTLEPFQGNYARFELPNGQKGWLKKDGTEFIDQ</sequence>